<dbReference type="Proteomes" id="UP001597221">
    <property type="component" value="Unassembled WGS sequence"/>
</dbReference>
<dbReference type="Pfam" id="PF00392">
    <property type="entry name" value="GntR"/>
    <property type="match status" value="1"/>
</dbReference>
<proteinExistence type="predicted"/>
<evidence type="ECO:0000256" key="1">
    <source>
        <dbReference type="ARBA" id="ARBA00023015"/>
    </source>
</evidence>
<dbReference type="PANTHER" id="PTHR38445">
    <property type="entry name" value="HTH-TYPE TRANSCRIPTIONAL REPRESSOR YTRA"/>
    <property type="match status" value="1"/>
</dbReference>
<keyword evidence="3" id="KW-0804">Transcription</keyword>
<dbReference type="EMBL" id="JBHUDE010000033">
    <property type="protein sequence ID" value="MFD1607276.1"/>
    <property type="molecule type" value="Genomic_DNA"/>
</dbReference>
<sequence length="133" mass="15265">MFIKMDMAADKPIYIQLKEQIIEGIARKELQPGDDLPSVRSLAADIGINVHTVNKVYQQLKQEGYIQIHRKRGVIIHPDGFLPADENYINSLKEELRPLLAASICHNLTIDEFKELSDEIYLQILNKEGEQHE</sequence>
<reference evidence="6" key="1">
    <citation type="journal article" date="2019" name="Int. J. Syst. Evol. Microbiol.">
        <title>The Global Catalogue of Microorganisms (GCM) 10K type strain sequencing project: providing services to taxonomists for standard genome sequencing and annotation.</title>
        <authorList>
            <consortium name="The Broad Institute Genomics Platform"/>
            <consortium name="The Broad Institute Genome Sequencing Center for Infectious Disease"/>
            <person name="Wu L."/>
            <person name="Ma J."/>
        </authorList>
    </citation>
    <scope>NUCLEOTIDE SEQUENCE [LARGE SCALE GENOMIC DNA]</scope>
    <source>
        <strain evidence="6">CGMCC 1.12376</strain>
    </source>
</reference>
<dbReference type="PANTHER" id="PTHR38445:SF12">
    <property type="entry name" value="GNTR-FAMILY TRANSCRIPTIONAL REGULATOR"/>
    <property type="match status" value="1"/>
</dbReference>
<dbReference type="InterPro" id="IPR036388">
    <property type="entry name" value="WH-like_DNA-bd_sf"/>
</dbReference>
<dbReference type="RefSeq" id="WP_251511984.1">
    <property type="nucleotide sequence ID" value="NZ_JAMBON010000003.1"/>
</dbReference>
<organism evidence="5 6">
    <name type="scientific">Oceanobacillus luteolus</name>
    <dbReference type="NCBI Taxonomy" id="1274358"/>
    <lineage>
        <taxon>Bacteria</taxon>
        <taxon>Bacillati</taxon>
        <taxon>Bacillota</taxon>
        <taxon>Bacilli</taxon>
        <taxon>Bacillales</taxon>
        <taxon>Bacillaceae</taxon>
        <taxon>Oceanobacillus</taxon>
    </lineage>
</organism>
<keyword evidence="2" id="KW-0238">DNA-binding</keyword>
<feature type="domain" description="HTH gntR-type" evidence="4">
    <location>
        <begin position="11"/>
        <end position="79"/>
    </location>
</feature>
<dbReference type="SMART" id="SM00345">
    <property type="entry name" value="HTH_GNTR"/>
    <property type="match status" value="1"/>
</dbReference>
<evidence type="ECO:0000259" key="4">
    <source>
        <dbReference type="PROSITE" id="PS50949"/>
    </source>
</evidence>
<dbReference type="InterPro" id="IPR000524">
    <property type="entry name" value="Tscrpt_reg_HTH_GntR"/>
</dbReference>
<dbReference type="PROSITE" id="PS50949">
    <property type="entry name" value="HTH_GNTR"/>
    <property type="match status" value="1"/>
</dbReference>
<evidence type="ECO:0000256" key="2">
    <source>
        <dbReference type="ARBA" id="ARBA00023125"/>
    </source>
</evidence>
<evidence type="ECO:0000256" key="3">
    <source>
        <dbReference type="ARBA" id="ARBA00023163"/>
    </source>
</evidence>
<dbReference type="SUPFAM" id="SSF46785">
    <property type="entry name" value="Winged helix' DNA-binding domain"/>
    <property type="match status" value="1"/>
</dbReference>
<evidence type="ECO:0000313" key="5">
    <source>
        <dbReference type="EMBL" id="MFD1607276.1"/>
    </source>
</evidence>
<comment type="caution">
    <text evidence="5">The sequence shown here is derived from an EMBL/GenBank/DDBJ whole genome shotgun (WGS) entry which is preliminary data.</text>
</comment>
<dbReference type="CDD" id="cd07377">
    <property type="entry name" value="WHTH_GntR"/>
    <property type="match status" value="1"/>
</dbReference>
<dbReference type="Gene3D" id="1.10.10.10">
    <property type="entry name" value="Winged helix-like DNA-binding domain superfamily/Winged helix DNA-binding domain"/>
    <property type="match status" value="1"/>
</dbReference>
<keyword evidence="1" id="KW-0805">Transcription regulation</keyword>
<gene>
    <name evidence="5" type="ORF">ACFSBH_06400</name>
</gene>
<dbReference type="InterPro" id="IPR036390">
    <property type="entry name" value="WH_DNA-bd_sf"/>
</dbReference>
<protein>
    <submittedName>
        <fullName evidence="5">GntR family transcriptional regulator</fullName>
    </submittedName>
</protein>
<name>A0ABW4HPI3_9BACI</name>
<accession>A0ABW4HPI3</accession>
<keyword evidence="6" id="KW-1185">Reference proteome</keyword>
<evidence type="ECO:0000313" key="6">
    <source>
        <dbReference type="Proteomes" id="UP001597221"/>
    </source>
</evidence>